<keyword evidence="7 8" id="KW-0472">Membrane</keyword>
<feature type="transmembrane region" description="Helical" evidence="8">
    <location>
        <begin position="33"/>
        <end position="54"/>
    </location>
</feature>
<feature type="transmembrane region" description="Helical" evidence="8">
    <location>
        <begin position="356"/>
        <end position="380"/>
    </location>
</feature>
<feature type="transmembrane region" description="Helical" evidence="8">
    <location>
        <begin position="244"/>
        <end position="268"/>
    </location>
</feature>
<evidence type="ECO:0000256" key="1">
    <source>
        <dbReference type="ARBA" id="ARBA00004141"/>
    </source>
</evidence>
<feature type="transmembrane region" description="Helical" evidence="8">
    <location>
        <begin position="392"/>
        <end position="413"/>
    </location>
</feature>
<dbReference type="Proteomes" id="UP000271241">
    <property type="component" value="Unassembled WGS sequence"/>
</dbReference>
<feature type="transmembrane region" description="Helical" evidence="8">
    <location>
        <begin position="170"/>
        <end position="195"/>
    </location>
</feature>
<dbReference type="OrthoDB" id="40134at2759"/>
<evidence type="ECO:0000259" key="9">
    <source>
        <dbReference type="Pfam" id="PF01490"/>
    </source>
</evidence>
<feature type="domain" description="Amino acid transporter transmembrane" evidence="9">
    <location>
        <begin position="29"/>
        <end position="411"/>
    </location>
</feature>
<evidence type="ECO:0000313" key="10">
    <source>
        <dbReference type="EMBL" id="RKP07203.1"/>
    </source>
</evidence>
<evidence type="ECO:0000313" key="11">
    <source>
        <dbReference type="Proteomes" id="UP000271241"/>
    </source>
</evidence>
<dbReference type="EMBL" id="KZ992751">
    <property type="protein sequence ID" value="RKP07203.1"/>
    <property type="molecule type" value="Genomic_DNA"/>
</dbReference>
<keyword evidence="11" id="KW-1185">Reference proteome</keyword>
<proteinExistence type="inferred from homology"/>
<dbReference type="GO" id="GO:0005774">
    <property type="term" value="C:vacuolar membrane"/>
    <property type="evidence" value="ECO:0007669"/>
    <property type="project" value="TreeGrafter"/>
</dbReference>
<dbReference type="PANTHER" id="PTHR22950:SF692">
    <property type="entry name" value="TRANSMEMBRANE AMINO ACID TRANSPORTER FAMILY PROTEIN"/>
    <property type="match status" value="1"/>
</dbReference>
<gene>
    <name evidence="10" type="ORF">THASP1DRAFT_24603</name>
</gene>
<evidence type="ECO:0000256" key="5">
    <source>
        <dbReference type="ARBA" id="ARBA00022970"/>
    </source>
</evidence>
<comment type="subcellular location">
    <subcellularLocation>
        <location evidence="1">Membrane</location>
        <topology evidence="1">Multi-pass membrane protein</topology>
    </subcellularLocation>
</comment>
<dbReference type="Pfam" id="PF01490">
    <property type="entry name" value="Aa_trans"/>
    <property type="match status" value="1"/>
</dbReference>
<dbReference type="InterPro" id="IPR013057">
    <property type="entry name" value="AA_transpt_TM"/>
</dbReference>
<keyword evidence="5" id="KW-0029">Amino-acid transport</keyword>
<sequence>MASLAPAEMQIRSSFDSVKEAKQEHEGRTGSSFGAYFNIISVCAGVGTLQLPYVLNLGGWIGLVLFVLAACMAIYTGTLLIRCLYAREGTRLSSYPAVGREAFGRVGHILVMFFNYTLLVGGGSIYVMLSGMNLAFLFPNVPLSPREWMAVSAAVILLPLLLLKTLKEAAILSVFGTLTTAAVAVITAALCGTMLGDEGHQAAHSLVNVENLPVALATISFAYSGNMVYPHVEESMRHPGSWSRVLTSAVATITAIYVTISVPAYLALGSDTLSPITLHLPAGTASFCANVLITIHVLLAAPILITSFTLDLERAWGIEVQRIGRVKEFLGRAFIRTASVTVAALIAMYMPSFGSFMSLLGAIDTCMLVFVLPIICYMRLFGWRSIRPLELVWCAIILIIGLMGCVLGSISAVKEMMEETTN</sequence>
<comment type="similarity">
    <text evidence="2">Belongs to the amino acid/polyamine transporter 2 family.</text>
</comment>
<protein>
    <submittedName>
        <fullName evidence="10">Transmembrane amino acid transporter protein-domain-containing protein</fullName>
    </submittedName>
</protein>
<organism evidence="10 11">
    <name type="scientific">Thamnocephalis sphaerospora</name>
    <dbReference type="NCBI Taxonomy" id="78915"/>
    <lineage>
        <taxon>Eukaryota</taxon>
        <taxon>Fungi</taxon>
        <taxon>Fungi incertae sedis</taxon>
        <taxon>Zoopagomycota</taxon>
        <taxon>Zoopagomycotina</taxon>
        <taxon>Zoopagomycetes</taxon>
        <taxon>Zoopagales</taxon>
        <taxon>Sigmoideomycetaceae</taxon>
        <taxon>Thamnocephalis</taxon>
    </lineage>
</organism>
<dbReference type="PANTHER" id="PTHR22950">
    <property type="entry name" value="AMINO ACID TRANSPORTER"/>
    <property type="match status" value="1"/>
</dbReference>
<keyword evidence="4 8" id="KW-0812">Transmembrane</keyword>
<feature type="transmembrane region" description="Helical" evidence="8">
    <location>
        <begin position="280"/>
        <end position="308"/>
    </location>
</feature>
<evidence type="ECO:0000256" key="8">
    <source>
        <dbReference type="SAM" id="Phobius"/>
    </source>
</evidence>
<dbReference type="AlphaFoldDB" id="A0A4P9XMQ6"/>
<reference evidence="11" key="1">
    <citation type="journal article" date="2018" name="Nat. Microbiol.">
        <title>Leveraging single-cell genomics to expand the fungal tree of life.</title>
        <authorList>
            <person name="Ahrendt S.R."/>
            <person name="Quandt C.A."/>
            <person name="Ciobanu D."/>
            <person name="Clum A."/>
            <person name="Salamov A."/>
            <person name="Andreopoulos B."/>
            <person name="Cheng J.F."/>
            <person name="Woyke T."/>
            <person name="Pelin A."/>
            <person name="Henrissat B."/>
            <person name="Reynolds N.K."/>
            <person name="Benny G.L."/>
            <person name="Smith M.E."/>
            <person name="James T.Y."/>
            <person name="Grigoriev I.V."/>
        </authorList>
    </citation>
    <scope>NUCLEOTIDE SEQUENCE [LARGE SCALE GENOMIC DNA]</scope>
    <source>
        <strain evidence="11">RSA 1356</strain>
    </source>
</reference>
<feature type="transmembrane region" description="Helical" evidence="8">
    <location>
        <begin position="148"/>
        <end position="163"/>
    </location>
</feature>
<dbReference type="STRING" id="78915.A0A4P9XMQ6"/>
<keyword evidence="6 8" id="KW-1133">Transmembrane helix</keyword>
<name>A0A4P9XMQ6_9FUNG</name>
<feature type="transmembrane region" description="Helical" evidence="8">
    <location>
        <begin position="106"/>
        <end position="128"/>
    </location>
</feature>
<evidence type="ECO:0000256" key="7">
    <source>
        <dbReference type="ARBA" id="ARBA00023136"/>
    </source>
</evidence>
<evidence type="ECO:0000256" key="3">
    <source>
        <dbReference type="ARBA" id="ARBA00022448"/>
    </source>
</evidence>
<feature type="transmembrane region" description="Helical" evidence="8">
    <location>
        <begin position="329"/>
        <end position="350"/>
    </location>
</feature>
<evidence type="ECO:0000256" key="2">
    <source>
        <dbReference type="ARBA" id="ARBA00008066"/>
    </source>
</evidence>
<evidence type="ECO:0000256" key="6">
    <source>
        <dbReference type="ARBA" id="ARBA00022989"/>
    </source>
</evidence>
<accession>A0A4P9XMQ6</accession>
<feature type="transmembrane region" description="Helical" evidence="8">
    <location>
        <begin position="60"/>
        <end position="85"/>
    </location>
</feature>
<evidence type="ECO:0000256" key="4">
    <source>
        <dbReference type="ARBA" id="ARBA00022692"/>
    </source>
</evidence>
<keyword evidence="3" id="KW-0813">Transport</keyword>
<dbReference type="Gene3D" id="1.20.1740.10">
    <property type="entry name" value="Amino acid/polyamine transporter I"/>
    <property type="match status" value="1"/>
</dbReference>
<dbReference type="GO" id="GO:0015179">
    <property type="term" value="F:L-amino acid transmembrane transporter activity"/>
    <property type="evidence" value="ECO:0007669"/>
    <property type="project" value="TreeGrafter"/>
</dbReference>